<keyword evidence="1" id="KW-1015">Disulfide bond</keyword>
<evidence type="ECO:0000256" key="1">
    <source>
        <dbReference type="ARBA" id="ARBA00023157"/>
    </source>
</evidence>
<dbReference type="GO" id="GO:0005615">
    <property type="term" value="C:extracellular space"/>
    <property type="evidence" value="ECO:0007669"/>
    <property type="project" value="TreeGrafter"/>
</dbReference>
<dbReference type="InterPro" id="IPR058832">
    <property type="entry name" value="PTX3_N"/>
</dbReference>
<evidence type="ECO:0000259" key="4">
    <source>
        <dbReference type="PROSITE" id="PS51828"/>
    </source>
</evidence>
<dbReference type="EMBL" id="VCAZ01000011">
    <property type="protein sequence ID" value="TSK38329.1"/>
    <property type="molecule type" value="Genomic_DNA"/>
</dbReference>
<evidence type="ECO:0000256" key="2">
    <source>
        <dbReference type="PROSITE-ProRule" id="PRU01172"/>
    </source>
</evidence>
<dbReference type="GO" id="GO:0045087">
    <property type="term" value="P:innate immune response"/>
    <property type="evidence" value="ECO:0007669"/>
    <property type="project" value="TreeGrafter"/>
</dbReference>
<feature type="domain" description="Pentraxin (PTX)" evidence="4">
    <location>
        <begin position="227"/>
        <end position="437"/>
    </location>
</feature>
<dbReference type="Pfam" id="PF00354">
    <property type="entry name" value="Pentaxin"/>
    <property type="match status" value="1"/>
</dbReference>
<keyword evidence="6" id="KW-1185">Reference proteome</keyword>
<dbReference type="OrthoDB" id="10009351at2759"/>
<feature type="chain" id="PRO_5022033627" evidence="3">
    <location>
        <begin position="22"/>
        <end position="437"/>
    </location>
</feature>
<organism evidence="5 6">
    <name type="scientific">Bagarius yarrelli</name>
    <name type="common">Goonch</name>
    <name type="synonym">Bagrus yarrelli</name>
    <dbReference type="NCBI Taxonomy" id="175774"/>
    <lineage>
        <taxon>Eukaryota</taxon>
        <taxon>Metazoa</taxon>
        <taxon>Chordata</taxon>
        <taxon>Craniata</taxon>
        <taxon>Vertebrata</taxon>
        <taxon>Euteleostomi</taxon>
        <taxon>Actinopterygii</taxon>
        <taxon>Neopterygii</taxon>
        <taxon>Teleostei</taxon>
        <taxon>Ostariophysi</taxon>
        <taxon>Siluriformes</taxon>
        <taxon>Sisoridae</taxon>
        <taxon>Sisorinae</taxon>
        <taxon>Bagarius</taxon>
    </lineage>
</organism>
<dbReference type="Proteomes" id="UP000319801">
    <property type="component" value="Unassembled WGS sequence"/>
</dbReference>
<dbReference type="AlphaFoldDB" id="A0A556TQF1"/>
<comment type="caution">
    <text evidence="2">Lacks conserved residue(s) required for the propagation of feature annotation.</text>
</comment>
<dbReference type="InterPro" id="IPR001759">
    <property type="entry name" value="PTX_dom"/>
</dbReference>
<gene>
    <name evidence="5" type="ORF">Baya_2745</name>
</gene>
<keyword evidence="3" id="KW-0732">Signal</keyword>
<proteinExistence type="predicted"/>
<dbReference type="Pfam" id="PF26206">
    <property type="entry name" value="PTX3_N"/>
    <property type="match status" value="1"/>
</dbReference>
<dbReference type="SUPFAM" id="SSF49899">
    <property type="entry name" value="Concanavalin A-like lectins/glucanases"/>
    <property type="match status" value="1"/>
</dbReference>
<dbReference type="InterPro" id="IPR013320">
    <property type="entry name" value="ConA-like_dom_sf"/>
</dbReference>
<dbReference type="GO" id="GO:0001849">
    <property type="term" value="F:complement component C1q complex binding"/>
    <property type="evidence" value="ECO:0007669"/>
    <property type="project" value="TreeGrafter"/>
</dbReference>
<dbReference type="InterPro" id="IPR030476">
    <property type="entry name" value="Pentaxin_CS"/>
</dbReference>
<feature type="signal peptide" evidence="3">
    <location>
        <begin position="1"/>
        <end position="21"/>
    </location>
</feature>
<dbReference type="InterPro" id="IPR042837">
    <property type="entry name" value="PTX3"/>
</dbReference>
<dbReference type="Gene3D" id="2.60.120.200">
    <property type="match status" value="1"/>
</dbReference>
<reference evidence="5 6" key="1">
    <citation type="journal article" date="2019" name="Genome Biol. Evol.">
        <title>Whole-Genome Sequencing of the Giant Devil Catfish, Bagarius yarrelli.</title>
        <authorList>
            <person name="Jiang W."/>
            <person name="Lv Y."/>
            <person name="Cheng L."/>
            <person name="Yang K."/>
            <person name="Chao B."/>
            <person name="Wang X."/>
            <person name="Li Y."/>
            <person name="Pan X."/>
            <person name="You X."/>
            <person name="Zhang Y."/>
            <person name="Yang J."/>
            <person name="Li J."/>
            <person name="Zhang X."/>
            <person name="Liu S."/>
            <person name="Sun C."/>
            <person name="Yang J."/>
            <person name="Shi Q."/>
        </authorList>
    </citation>
    <scope>NUCLEOTIDE SEQUENCE [LARGE SCALE GENOMIC DNA]</scope>
    <source>
        <strain evidence="5">JWS20170419001</strain>
        <tissue evidence="5">Muscle</tissue>
    </source>
</reference>
<dbReference type="PROSITE" id="PS51828">
    <property type="entry name" value="PTX_2"/>
    <property type="match status" value="1"/>
</dbReference>
<accession>A0A556TQF1</accession>
<dbReference type="PRINTS" id="PR00895">
    <property type="entry name" value="PENTAXIN"/>
</dbReference>
<evidence type="ECO:0000313" key="6">
    <source>
        <dbReference type="Proteomes" id="UP000319801"/>
    </source>
</evidence>
<name>A0A556TQF1_BAGYA</name>
<evidence type="ECO:0000256" key="3">
    <source>
        <dbReference type="SAM" id="SignalP"/>
    </source>
</evidence>
<sequence>MSVLWIVQVVCVAVLARTVTPQVYDNTVEVEYPDAYYNEIGDGEQTEAEAPTETPAVPCTASEFSKWDKLFTMLENSQMKENMLLQYSDDIVKSGLKSLRTELQEIITQISGSHADNVESAIRRSEQRTEGKLKQTLEGLEEVADEIHQRHNLVIGQIAKLLRDQVYQLHTIENYCKSNQVKNFQTRDLEKEDRGGLQAISTQVQDLQEKLEIYSRATSRQILPAGCDMAIFFPMRSASMHAEVTPERSMKTRAFTVCMWIKPTQMLNKTVLFSYGTATNPLELQLLLSGSSAFFTVGGEADLVKARSAATEQSWAHLCGTWSSEQGLASLWVNGQKAASSPGVAEGHEIPANGVIILGQEYSGPALAKHFGFQDPFKAEEAFTGKLTGVNAWDRVLDQNEIAEQARADGQTCGSHGNLVAWGVSQVSEEGGVKMIY</sequence>
<dbReference type="PANTHER" id="PTHR46943:SF1">
    <property type="entry name" value="PENTRAXIN-RELATED PROTEIN PTX3"/>
    <property type="match status" value="1"/>
</dbReference>
<protein>
    <submittedName>
        <fullName evidence="5">Pentraxin-related protein PTX3</fullName>
    </submittedName>
</protein>
<dbReference type="SMART" id="SM00159">
    <property type="entry name" value="PTX"/>
    <property type="match status" value="1"/>
</dbReference>
<dbReference type="PANTHER" id="PTHR46943">
    <property type="entry name" value="PENTRAXIN-RELATED PROTEIN PTX3"/>
    <property type="match status" value="1"/>
</dbReference>
<comment type="caution">
    <text evidence="5">The sequence shown here is derived from an EMBL/GenBank/DDBJ whole genome shotgun (WGS) entry which is preliminary data.</text>
</comment>
<evidence type="ECO:0000313" key="5">
    <source>
        <dbReference type="EMBL" id="TSK38329.1"/>
    </source>
</evidence>
<dbReference type="PROSITE" id="PS00289">
    <property type="entry name" value="PTX_1"/>
    <property type="match status" value="1"/>
</dbReference>